<gene>
    <name evidence="2" type="ORF">GCM10009789_52770</name>
</gene>
<evidence type="ECO:0000313" key="2">
    <source>
        <dbReference type="EMBL" id="GAA1592114.1"/>
    </source>
</evidence>
<sequence>MTAIISRPGAATLPGQVTAMLRLRRVLRAMVIGLRPMVGGYWLVMLLAFLGGGMIAQLVSGGTDHSMWDYGTQSPKYFSAAIGITLTPALFALMVAHGVTRRMFAVACSIFLTGAAAATALVWVLAYQVERGIYDVAGLTQALDNPHLFTRTTQVGLIFTEFFLLILAHQAAGWLIGIGFYRFGFWKGLALLPLGLVPAAAAELLLVAQWLADALESTGYDRPPLAVAVPGVLAVSALSLYAGYLLIRPMGLKPAKG</sequence>
<dbReference type="Proteomes" id="UP001500393">
    <property type="component" value="Unassembled WGS sequence"/>
</dbReference>
<evidence type="ECO:0000256" key="1">
    <source>
        <dbReference type="SAM" id="Phobius"/>
    </source>
</evidence>
<reference evidence="2 3" key="1">
    <citation type="journal article" date="2019" name="Int. J. Syst. Evol. Microbiol.">
        <title>The Global Catalogue of Microorganisms (GCM) 10K type strain sequencing project: providing services to taxonomists for standard genome sequencing and annotation.</title>
        <authorList>
            <consortium name="The Broad Institute Genomics Platform"/>
            <consortium name="The Broad Institute Genome Sequencing Center for Infectious Disease"/>
            <person name="Wu L."/>
            <person name="Ma J."/>
        </authorList>
    </citation>
    <scope>NUCLEOTIDE SEQUENCE [LARGE SCALE GENOMIC DNA]</scope>
    <source>
        <strain evidence="2 3">JCM 14969</strain>
    </source>
</reference>
<feature type="transmembrane region" description="Helical" evidence="1">
    <location>
        <begin position="77"/>
        <end position="96"/>
    </location>
</feature>
<dbReference type="RefSeq" id="WP_344218449.1">
    <property type="nucleotide sequence ID" value="NZ_BAAAOS010000038.1"/>
</dbReference>
<feature type="transmembrane region" description="Helical" evidence="1">
    <location>
        <begin position="189"/>
        <end position="212"/>
    </location>
</feature>
<comment type="caution">
    <text evidence="2">The sequence shown here is derived from an EMBL/GenBank/DDBJ whole genome shotgun (WGS) entry which is preliminary data.</text>
</comment>
<keyword evidence="1" id="KW-0472">Membrane</keyword>
<organism evidence="2 3">
    <name type="scientific">Kribbella sancticallisti</name>
    <dbReference type="NCBI Taxonomy" id="460087"/>
    <lineage>
        <taxon>Bacteria</taxon>
        <taxon>Bacillati</taxon>
        <taxon>Actinomycetota</taxon>
        <taxon>Actinomycetes</taxon>
        <taxon>Propionibacteriales</taxon>
        <taxon>Kribbellaceae</taxon>
        <taxon>Kribbella</taxon>
    </lineage>
</organism>
<feature type="transmembrane region" description="Helical" evidence="1">
    <location>
        <begin position="103"/>
        <end position="126"/>
    </location>
</feature>
<feature type="transmembrane region" description="Helical" evidence="1">
    <location>
        <begin position="32"/>
        <end position="57"/>
    </location>
</feature>
<keyword evidence="3" id="KW-1185">Reference proteome</keyword>
<evidence type="ECO:0000313" key="3">
    <source>
        <dbReference type="Proteomes" id="UP001500393"/>
    </source>
</evidence>
<name>A0ABN2E061_9ACTN</name>
<protein>
    <submittedName>
        <fullName evidence="2">Uncharacterized protein</fullName>
    </submittedName>
</protein>
<accession>A0ABN2E061</accession>
<keyword evidence="1" id="KW-0812">Transmembrane</keyword>
<proteinExistence type="predicted"/>
<dbReference type="EMBL" id="BAAAOS010000038">
    <property type="protein sequence ID" value="GAA1592114.1"/>
    <property type="molecule type" value="Genomic_DNA"/>
</dbReference>
<feature type="transmembrane region" description="Helical" evidence="1">
    <location>
        <begin position="224"/>
        <end position="247"/>
    </location>
</feature>
<keyword evidence="1" id="KW-1133">Transmembrane helix</keyword>
<feature type="transmembrane region" description="Helical" evidence="1">
    <location>
        <begin position="155"/>
        <end position="177"/>
    </location>
</feature>